<dbReference type="Pfam" id="PF00534">
    <property type="entry name" value="Glycos_transf_1"/>
    <property type="match status" value="1"/>
</dbReference>
<evidence type="ECO:0000313" key="3">
    <source>
        <dbReference type="EMBL" id="TWU18080.1"/>
    </source>
</evidence>
<dbReference type="EC" id="2.4.1.11" evidence="3"/>
<reference evidence="3 4" key="1">
    <citation type="journal article" date="2020" name="Antonie Van Leeuwenhoek">
        <title>Rhodopirellula heiligendammensis sp. nov., Rhodopirellula pilleata sp. nov., and Rhodopirellula solitaria sp. nov. isolated from natural or artificial marine surfaces in Northern Germany and California, USA, and emended description of the genus Rhodopirellula.</title>
        <authorList>
            <person name="Kallscheuer N."/>
            <person name="Wiegand S."/>
            <person name="Jogler M."/>
            <person name="Boedeker C."/>
            <person name="Peeters S.H."/>
            <person name="Rast P."/>
            <person name="Heuer A."/>
            <person name="Jetten M.S.M."/>
            <person name="Rohde M."/>
            <person name="Jogler C."/>
        </authorList>
    </citation>
    <scope>NUCLEOTIDE SEQUENCE [LARGE SCALE GENOMIC DNA]</scope>
    <source>
        <strain evidence="3 4">Poly21</strain>
    </source>
</reference>
<dbReference type="SUPFAM" id="SSF53756">
    <property type="entry name" value="UDP-Glycosyltransferase/glycogen phosphorylase"/>
    <property type="match status" value="1"/>
</dbReference>
<sequence>MAKDRVLLIAEACNPEWFSVPLVGWAHASALRELADYDVTVATQIRNREAILRAGWVEGEDFVSIDSERVAAPAYKVATLLRGGANKGWTTVTAVQSLTYNYFERLIWSKYKQELRSGRYQLVHRLTPLSPTSPSYLASKLHSIDVPFIIGPLNGGVPWPTQFSGVRRKEKEWLSYIRSMHTLMPGYHRTRRSARALIIGSKDTWHQMPEAYQSKCVYIPENGIDLARFSKTRTRQATLPLELVFVGRLVPYKGADMLIEAAQNLIRNGQARVTIIGSGPEYETLQQLSLKLGCAEGVRLLGSIEHQAVQDHLIQADLMVFPSIREFGGAVALEAMAVGLVPMVVRYGGIGELVSDETGFLIEMGSRDEIVASLRQNLEHVVADPSLIEQKAVAAKDRVQHWFTWDAKARQVSQVYDWVLGRLNQKPHWGMPFGNNQDHAKASRGGDHD</sequence>
<dbReference type="PANTHER" id="PTHR45947:SF3">
    <property type="entry name" value="SULFOQUINOVOSYL TRANSFERASE SQD2"/>
    <property type="match status" value="1"/>
</dbReference>
<evidence type="ECO:0000313" key="4">
    <source>
        <dbReference type="Proteomes" id="UP000319908"/>
    </source>
</evidence>
<dbReference type="EMBL" id="SJPU01000001">
    <property type="protein sequence ID" value="TWU18080.1"/>
    <property type="molecule type" value="Genomic_DNA"/>
</dbReference>
<feature type="domain" description="Glycosyl transferase family 1" evidence="2">
    <location>
        <begin position="242"/>
        <end position="379"/>
    </location>
</feature>
<organism evidence="3 4">
    <name type="scientific">Allorhodopirellula heiligendammensis</name>
    <dbReference type="NCBI Taxonomy" id="2714739"/>
    <lineage>
        <taxon>Bacteria</taxon>
        <taxon>Pseudomonadati</taxon>
        <taxon>Planctomycetota</taxon>
        <taxon>Planctomycetia</taxon>
        <taxon>Pirellulales</taxon>
        <taxon>Pirellulaceae</taxon>
        <taxon>Allorhodopirellula</taxon>
    </lineage>
</organism>
<name>A0A5C6C0L5_9BACT</name>
<comment type="caution">
    <text evidence="3">The sequence shown here is derived from an EMBL/GenBank/DDBJ whole genome shotgun (WGS) entry which is preliminary data.</text>
</comment>
<dbReference type="Gene3D" id="3.40.50.2000">
    <property type="entry name" value="Glycogen Phosphorylase B"/>
    <property type="match status" value="2"/>
</dbReference>
<keyword evidence="3" id="KW-0808">Transferase</keyword>
<accession>A0A5C6C0L5</accession>
<dbReference type="RefSeq" id="WP_146405136.1">
    <property type="nucleotide sequence ID" value="NZ_SJPU01000001.1"/>
</dbReference>
<gene>
    <name evidence="3" type="ORF">Poly21_02350</name>
</gene>
<dbReference type="CDD" id="cd03801">
    <property type="entry name" value="GT4_PimA-like"/>
    <property type="match status" value="1"/>
</dbReference>
<dbReference type="InterPro" id="IPR001296">
    <property type="entry name" value="Glyco_trans_1"/>
</dbReference>
<feature type="compositionally biased region" description="Basic and acidic residues" evidence="1">
    <location>
        <begin position="438"/>
        <end position="449"/>
    </location>
</feature>
<proteinExistence type="predicted"/>
<dbReference type="PANTHER" id="PTHR45947">
    <property type="entry name" value="SULFOQUINOVOSYL TRANSFERASE SQD2"/>
    <property type="match status" value="1"/>
</dbReference>
<dbReference type="GO" id="GO:0004373">
    <property type="term" value="F:alpha-1,4-glucan glucosyltransferase (UDP-glucose donor) activity"/>
    <property type="evidence" value="ECO:0007669"/>
    <property type="project" value="UniProtKB-EC"/>
</dbReference>
<dbReference type="OrthoDB" id="9790710at2"/>
<evidence type="ECO:0000256" key="1">
    <source>
        <dbReference type="SAM" id="MobiDB-lite"/>
    </source>
</evidence>
<keyword evidence="3" id="KW-0328">Glycosyltransferase</keyword>
<dbReference type="Proteomes" id="UP000319908">
    <property type="component" value="Unassembled WGS sequence"/>
</dbReference>
<feature type="region of interest" description="Disordered" evidence="1">
    <location>
        <begin position="430"/>
        <end position="449"/>
    </location>
</feature>
<dbReference type="InterPro" id="IPR050194">
    <property type="entry name" value="Glycosyltransferase_grp1"/>
</dbReference>
<keyword evidence="4" id="KW-1185">Reference proteome</keyword>
<dbReference type="AlphaFoldDB" id="A0A5C6C0L5"/>
<protein>
    <submittedName>
        <fullName evidence="3">Glycogen synthase</fullName>
        <ecNumber evidence="3">2.4.1.11</ecNumber>
    </submittedName>
</protein>
<evidence type="ECO:0000259" key="2">
    <source>
        <dbReference type="Pfam" id="PF00534"/>
    </source>
</evidence>